<keyword evidence="3" id="KW-1133">Transmembrane helix</keyword>
<dbReference type="FunFam" id="3.30.70.270:FF:000001">
    <property type="entry name" value="Diguanylate cyclase domain protein"/>
    <property type="match status" value="1"/>
</dbReference>
<dbReference type="STRING" id="655353.SAMN04488056_102524"/>
<dbReference type="PROSITE" id="PS50887">
    <property type="entry name" value="GGDEF"/>
    <property type="match status" value="1"/>
</dbReference>
<dbReference type="InterPro" id="IPR029787">
    <property type="entry name" value="Nucleotide_cyclase"/>
</dbReference>
<sequence length="282" mass="31871">MMSEEYLDSFCRYLGRIKTTRHMLLVAGLFAAVCSLLSLFSTHFILVFVGSPIEPLVKFLSYILPFSLVFASSFLLIRGFSAVHTKNEYLWEIAERDDLTRLVNRAGFLRRGRNLAMKAERDMSSLSMIMFDVDHFKTINDTRGHSAGDMALRHLSDLLRQICRDGDVVARWGGEEFAIILPNANAQGATIWGERLREKIAKTPFIWKDRAMCLTISAGVTEWTHEGDSLEAMVERADKGLYLAKAAGRNRVHLLRNHLETVPAFEQDVMFSDEQGTPGHVA</sequence>
<gene>
    <name evidence="5" type="ORF">SAMN04488056_102524</name>
</gene>
<keyword evidence="3" id="KW-0812">Transmembrane</keyword>
<organism evidence="5 6">
    <name type="scientific">Cohaesibacter marisflavi</name>
    <dbReference type="NCBI Taxonomy" id="655353"/>
    <lineage>
        <taxon>Bacteria</taxon>
        <taxon>Pseudomonadati</taxon>
        <taxon>Pseudomonadota</taxon>
        <taxon>Alphaproteobacteria</taxon>
        <taxon>Hyphomicrobiales</taxon>
        <taxon>Cohaesibacteraceae</taxon>
    </lineage>
</organism>
<dbReference type="EMBL" id="FOVR01000002">
    <property type="protein sequence ID" value="SFN95894.1"/>
    <property type="molecule type" value="Genomic_DNA"/>
</dbReference>
<keyword evidence="6" id="KW-1185">Reference proteome</keyword>
<dbReference type="CDD" id="cd01949">
    <property type="entry name" value="GGDEF"/>
    <property type="match status" value="1"/>
</dbReference>
<dbReference type="InterPro" id="IPR000160">
    <property type="entry name" value="GGDEF_dom"/>
</dbReference>
<dbReference type="GO" id="GO:1902201">
    <property type="term" value="P:negative regulation of bacterial-type flagellum-dependent cell motility"/>
    <property type="evidence" value="ECO:0007669"/>
    <property type="project" value="TreeGrafter"/>
</dbReference>
<dbReference type="NCBIfam" id="TIGR00254">
    <property type="entry name" value="GGDEF"/>
    <property type="match status" value="1"/>
</dbReference>
<feature type="transmembrane region" description="Helical" evidence="3">
    <location>
        <begin position="59"/>
        <end position="77"/>
    </location>
</feature>
<dbReference type="GO" id="GO:0052621">
    <property type="term" value="F:diguanylate cyclase activity"/>
    <property type="evidence" value="ECO:0007669"/>
    <property type="project" value="UniProtKB-EC"/>
</dbReference>
<evidence type="ECO:0000313" key="5">
    <source>
        <dbReference type="EMBL" id="SFN95894.1"/>
    </source>
</evidence>
<accession>A0A1I5D9G0</accession>
<protein>
    <recommendedName>
        <fullName evidence="1">diguanylate cyclase</fullName>
        <ecNumber evidence="1">2.7.7.65</ecNumber>
    </recommendedName>
</protein>
<evidence type="ECO:0000256" key="1">
    <source>
        <dbReference type="ARBA" id="ARBA00012528"/>
    </source>
</evidence>
<dbReference type="SUPFAM" id="SSF55073">
    <property type="entry name" value="Nucleotide cyclase"/>
    <property type="match status" value="1"/>
</dbReference>
<name>A0A1I5D9G0_9HYPH</name>
<evidence type="ECO:0000256" key="2">
    <source>
        <dbReference type="ARBA" id="ARBA00034247"/>
    </source>
</evidence>
<proteinExistence type="predicted"/>
<dbReference type="GO" id="GO:0005886">
    <property type="term" value="C:plasma membrane"/>
    <property type="evidence" value="ECO:0007669"/>
    <property type="project" value="TreeGrafter"/>
</dbReference>
<dbReference type="InterPro" id="IPR050469">
    <property type="entry name" value="Diguanylate_Cyclase"/>
</dbReference>
<dbReference type="SMART" id="SM00267">
    <property type="entry name" value="GGDEF"/>
    <property type="match status" value="1"/>
</dbReference>
<dbReference type="InterPro" id="IPR043128">
    <property type="entry name" value="Rev_trsase/Diguanyl_cyclase"/>
</dbReference>
<dbReference type="AlphaFoldDB" id="A0A1I5D9G0"/>
<dbReference type="OrthoDB" id="9812260at2"/>
<dbReference type="GO" id="GO:0043709">
    <property type="term" value="P:cell adhesion involved in single-species biofilm formation"/>
    <property type="evidence" value="ECO:0007669"/>
    <property type="project" value="TreeGrafter"/>
</dbReference>
<dbReference type="RefSeq" id="WP_090070048.1">
    <property type="nucleotide sequence ID" value="NZ_FOVR01000002.1"/>
</dbReference>
<evidence type="ECO:0000259" key="4">
    <source>
        <dbReference type="PROSITE" id="PS50887"/>
    </source>
</evidence>
<dbReference type="PANTHER" id="PTHR45138:SF9">
    <property type="entry name" value="DIGUANYLATE CYCLASE DGCM-RELATED"/>
    <property type="match status" value="1"/>
</dbReference>
<keyword evidence="3" id="KW-0472">Membrane</keyword>
<feature type="domain" description="GGDEF" evidence="4">
    <location>
        <begin position="124"/>
        <end position="257"/>
    </location>
</feature>
<reference evidence="5 6" key="1">
    <citation type="submission" date="2016-10" db="EMBL/GenBank/DDBJ databases">
        <authorList>
            <person name="de Groot N.N."/>
        </authorList>
    </citation>
    <scope>NUCLEOTIDE SEQUENCE [LARGE SCALE GENOMIC DNA]</scope>
    <source>
        <strain evidence="5 6">CGMCC 1.9157</strain>
    </source>
</reference>
<dbReference type="EC" id="2.7.7.65" evidence="1"/>
<comment type="catalytic activity">
    <reaction evidence="2">
        <text>2 GTP = 3',3'-c-di-GMP + 2 diphosphate</text>
        <dbReference type="Rhea" id="RHEA:24898"/>
        <dbReference type="ChEBI" id="CHEBI:33019"/>
        <dbReference type="ChEBI" id="CHEBI:37565"/>
        <dbReference type="ChEBI" id="CHEBI:58805"/>
        <dbReference type="EC" id="2.7.7.65"/>
    </reaction>
</comment>
<evidence type="ECO:0000256" key="3">
    <source>
        <dbReference type="SAM" id="Phobius"/>
    </source>
</evidence>
<evidence type="ECO:0000313" key="6">
    <source>
        <dbReference type="Proteomes" id="UP000199236"/>
    </source>
</evidence>
<feature type="transmembrane region" description="Helical" evidence="3">
    <location>
        <begin position="24"/>
        <end position="47"/>
    </location>
</feature>
<dbReference type="Pfam" id="PF00990">
    <property type="entry name" value="GGDEF"/>
    <property type="match status" value="1"/>
</dbReference>
<dbReference type="Gene3D" id="3.30.70.270">
    <property type="match status" value="1"/>
</dbReference>
<dbReference type="Proteomes" id="UP000199236">
    <property type="component" value="Unassembled WGS sequence"/>
</dbReference>
<dbReference type="PANTHER" id="PTHR45138">
    <property type="entry name" value="REGULATORY COMPONENTS OF SENSORY TRANSDUCTION SYSTEM"/>
    <property type="match status" value="1"/>
</dbReference>